<dbReference type="AlphaFoldDB" id="A0A2G9GUI7"/>
<evidence type="ECO:0008006" key="6">
    <source>
        <dbReference type="Google" id="ProtNLM"/>
    </source>
</evidence>
<comment type="similarity">
    <text evidence="1">Belongs to the PPR family. P subfamily.</text>
</comment>
<dbReference type="PROSITE" id="PS51375">
    <property type="entry name" value="PPR"/>
    <property type="match status" value="4"/>
</dbReference>
<comment type="caution">
    <text evidence="4">The sequence shown here is derived from an EMBL/GenBank/DDBJ whole genome shotgun (WGS) entry which is preliminary data.</text>
</comment>
<gene>
    <name evidence="4" type="ORF">CDL12_18548</name>
</gene>
<keyword evidence="2" id="KW-0677">Repeat</keyword>
<keyword evidence="5" id="KW-1185">Reference proteome</keyword>
<dbReference type="STRING" id="429701.A0A2G9GUI7"/>
<dbReference type="NCBIfam" id="TIGR00756">
    <property type="entry name" value="PPR"/>
    <property type="match status" value="3"/>
</dbReference>
<proteinExistence type="inferred from homology"/>
<organism evidence="4 5">
    <name type="scientific">Handroanthus impetiginosus</name>
    <dbReference type="NCBI Taxonomy" id="429701"/>
    <lineage>
        <taxon>Eukaryota</taxon>
        <taxon>Viridiplantae</taxon>
        <taxon>Streptophyta</taxon>
        <taxon>Embryophyta</taxon>
        <taxon>Tracheophyta</taxon>
        <taxon>Spermatophyta</taxon>
        <taxon>Magnoliopsida</taxon>
        <taxon>eudicotyledons</taxon>
        <taxon>Gunneridae</taxon>
        <taxon>Pentapetalae</taxon>
        <taxon>asterids</taxon>
        <taxon>lamiids</taxon>
        <taxon>Lamiales</taxon>
        <taxon>Bignoniaceae</taxon>
        <taxon>Crescentiina</taxon>
        <taxon>Tabebuia alliance</taxon>
        <taxon>Handroanthus</taxon>
    </lineage>
</organism>
<feature type="repeat" description="PPR" evidence="3">
    <location>
        <begin position="46"/>
        <end position="80"/>
    </location>
</feature>
<protein>
    <recommendedName>
        <fullName evidence="6">Pentacotripeptide-repeat region of PRORP domain-containing protein</fullName>
    </recommendedName>
</protein>
<dbReference type="EMBL" id="NKXS01003677">
    <property type="protein sequence ID" value="PIN08875.1"/>
    <property type="molecule type" value="Genomic_DNA"/>
</dbReference>
<dbReference type="PANTHER" id="PTHR46128:SF307">
    <property type="entry name" value="PENTACOTRIPEPTIDE-REPEAT REGION OF PRORP DOMAIN-CONTAINING PROTEIN"/>
    <property type="match status" value="1"/>
</dbReference>
<evidence type="ECO:0000256" key="1">
    <source>
        <dbReference type="ARBA" id="ARBA00007626"/>
    </source>
</evidence>
<sequence>MEMKRKGYAFDLFSYCTVIGALLKLGKWKYANNYIAHMIKIGYELDMASYNTLINWCCKKGKLEDAYNLLNVAEDMGLHGDKYTHTILINGLCRAGNIDIAQRHLNHMKMMGFDCLVAHNCFITGLCKVGLLDYALQVFKSMDTKDSFTYSTLVHNLCRAKRYRLAAGLLLSCIKAGMIPLGADQRAVIAGLARISSPRDAKRFKNKIWRAKLLHY</sequence>
<dbReference type="Proteomes" id="UP000231279">
    <property type="component" value="Unassembled WGS sequence"/>
</dbReference>
<dbReference type="InterPro" id="IPR002885">
    <property type="entry name" value="PPR_rpt"/>
</dbReference>
<evidence type="ECO:0000313" key="4">
    <source>
        <dbReference type="EMBL" id="PIN08875.1"/>
    </source>
</evidence>
<evidence type="ECO:0000313" key="5">
    <source>
        <dbReference type="Proteomes" id="UP000231279"/>
    </source>
</evidence>
<dbReference type="Pfam" id="PF13041">
    <property type="entry name" value="PPR_2"/>
    <property type="match status" value="2"/>
</dbReference>
<feature type="repeat" description="PPR" evidence="3">
    <location>
        <begin position="81"/>
        <end position="115"/>
    </location>
</feature>
<dbReference type="InterPro" id="IPR011990">
    <property type="entry name" value="TPR-like_helical_dom_sf"/>
</dbReference>
<dbReference type="OrthoDB" id="185373at2759"/>
<feature type="repeat" description="PPR" evidence="3">
    <location>
        <begin position="11"/>
        <end position="45"/>
    </location>
</feature>
<dbReference type="Gene3D" id="1.25.40.10">
    <property type="entry name" value="Tetratricopeptide repeat domain"/>
    <property type="match status" value="3"/>
</dbReference>
<dbReference type="PANTHER" id="PTHR46128">
    <property type="entry name" value="MITOCHONDRIAL GROUP I INTRON SPLICING FACTOR CCM1"/>
    <property type="match status" value="1"/>
</dbReference>
<dbReference type="InterPro" id="IPR050872">
    <property type="entry name" value="PPR_P_subfamily"/>
</dbReference>
<evidence type="ECO:0000256" key="2">
    <source>
        <dbReference type="ARBA" id="ARBA00022737"/>
    </source>
</evidence>
<accession>A0A2G9GUI7</accession>
<dbReference type="Pfam" id="PF01535">
    <property type="entry name" value="PPR"/>
    <property type="match status" value="1"/>
</dbReference>
<feature type="repeat" description="PPR" evidence="3">
    <location>
        <begin position="146"/>
        <end position="180"/>
    </location>
</feature>
<evidence type="ECO:0000256" key="3">
    <source>
        <dbReference type="PROSITE-ProRule" id="PRU00708"/>
    </source>
</evidence>
<name>A0A2G9GUI7_9LAMI</name>
<reference evidence="5" key="1">
    <citation type="journal article" date="2018" name="Gigascience">
        <title>Genome assembly of the Pink Ipe (Handroanthus impetiginosus, Bignoniaceae), a highly valued, ecologically keystone Neotropical timber forest tree.</title>
        <authorList>
            <person name="Silva-Junior O.B."/>
            <person name="Grattapaglia D."/>
            <person name="Novaes E."/>
            <person name="Collevatti R.G."/>
        </authorList>
    </citation>
    <scope>NUCLEOTIDE SEQUENCE [LARGE SCALE GENOMIC DNA]</scope>
    <source>
        <strain evidence="5">cv. UFG-1</strain>
    </source>
</reference>